<reference evidence="2" key="1">
    <citation type="submission" date="2019-10" db="EMBL/GenBank/DDBJ databases">
        <title>Nonomuraea sp. nov., isolated from Phyllanthus amarus.</title>
        <authorList>
            <person name="Klykleung N."/>
            <person name="Tanasupawat S."/>
        </authorList>
    </citation>
    <scope>NUCLEOTIDE SEQUENCE [LARGE SCALE GENOMIC DNA]</scope>
    <source>
        <strain evidence="2">3MP-10</strain>
    </source>
</reference>
<name>A0A5N5ZUD1_9ACTN</name>
<protein>
    <submittedName>
        <fullName evidence="2">Uncharacterized protein</fullName>
    </submittedName>
</protein>
<dbReference type="RefSeq" id="WP_139674791.1">
    <property type="nucleotide sequence ID" value="NZ_VDLY02000025.1"/>
</dbReference>
<evidence type="ECO:0000313" key="2">
    <source>
        <dbReference type="EMBL" id="KAB8159463.1"/>
    </source>
</evidence>
<evidence type="ECO:0000313" key="3">
    <source>
        <dbReference type="Proteomes" id="UP000314251"/>
    </source>
</evidence>
<sequence length="132" mass="15416">MSSKRRNGAERRSKEARRRRNKRVQQRNKWNDPDRRARRAAASARIQELLDGHDVRSDTTRAVILEVAWKLENRGIAVSDAVMQEVIRAYNHKDALNPGTTDMYRYVRYEPPTPDEVLQIAERRLQGKADGY</sequence>
<dbReference type="EMBL" id="VDLY02000025">
    <property type="protein sequence ID" value="KAB8159463.1"/>
    <property type="molecule type" value="Genomic_DNA"/>
</dbReference>
<comment type="caution">
    <text evidence="2">The sequence shown here is derived from an EMBL/GenBank/DDBJ whole genome shotgun (WGS) entry which is preliminary data.</text>
</comment>
<dbReference type="Proteomes" id="UP000314251">
    <property type="component" value="Unassembled WGS sequence"/>
</dbReference>
<gene>
    <name evidence="2" type="ORF">FH607_028405</name>
</gene>
<evidence type="ECO:0000256" key="1">
    <source>
        <dbReference type="SAM" id="MobiDB-lite"/>
    </source>
</evidence>
<organism evidence="2 3">
    <name type="scientific">Streptomyces mimosae</name>
    <dbReference type="NCBI Taxonomy" id="2586635"/>
    <lineage>
        <taxon>Bacteria</taxon>
        <taxon>Bacillati</taxon>
        <taxon>Actinomycetota</taxon>
        <taxon>Actinomycetes</taxon>
        <taxon>Kitasatosporales</taxon>
        <taxon>Streptomycetaceae</taxon>
        <taxon>Streptomyces</taxon>
    </lineage>
</organism>
<proteinExistence type="predicted"/>
<keyword evidence="3" id="KW-1185">Reference proteome</keyword>
<feature type="region of interest" description="Disordered" evidence="1">
    <location>
        <begin position="1"/>
        <end position="39"/>
    </location>
</feature>
<feature type="compositionally biased region" description="Basic residues" evidence="1">
    <location>
        <begin position="14"/>
        <end position="26"/>
    </location>
</feature>
<accession>A0A5N5ZUD1</accession>
<dbReference type="AlphaFoldDB" id="A0A5N5ZUD1"/>